<dbReference type="EnsemblMetazoa" id="tetur24g02797.1">
    <property type="protein sequence ID" value="tetur24g02797.1"/>
    <property type="gene ID" value="tetur24g02797"/>
</dbReference>
<feature type="transmembrane region" description="Helical" evidence="1">
    <location>
        <begin position="122"/>
        <end position="141"/>
    </location>
</feature>
<name>A0A158P5D7_TETUR</name>
<feature type="transmembrane region" description="Helical" evidence="1">
    <location>
        <begin position="82"/>
        <end position="110"/>
    </location>
</feature>
<feature type="transmembrane region" description="Helical" evidence="1">
    <location>
        <begin position="415"/>
        <end position="438"/>
    </location>
</feature>
<organism evidence="2 3">
    <name type="scientific">Tetranychus urticae</name>
    <name type="common">Two-spotted spider mite</name>
    <dbReference type="NCBI Taxonomy" id="32264"/>
    <lineage>
        <taxon>Eukaryota</taxon>
        <taxon>Metazoa</taxon>
        <taxon>Ecdysozoa</taxon>
        <taxon>Arthropoda</taxon>
        <taxon>Chelicerata</taxon>
        <taxon>Arachnida</taxon>
        <taxon>Acari</taxon>
        <taxon>Acariformes</taxon>
        <taxon>Trombidiformes</taxon>
        <taxon>Prostigmata</taxon>
        <taxon>Eleutherengona</taxon>
        <taxon>Raphignathae</taxon>
        <taxon>Tetranychoidea</taxon>
        <taxon>Tetranychidae</taxon>
        <taxon>Tetranychus</taxon>
    </lineage>
</organism>
<feature type="transmembrane region" description="Helical" evidence="1">
    <location>
        <begin position="180"/>
        <end position="208"/>
    </location>
</feature>
<evidence type="ECO:0000256" key="1">
    <source>
        <dbReference type="SAM" id="Phobius"/>
    </source>
</evidence>
<protein>
    <recommendedName>
        <fullName evidence="4">Gustatory receptor</fullName>
    </recommendedName>
</protein>
<feature type="transmembrane region" description="Helical" evidence="1">
    <location>
        <begin position="220"/>
        <end position="239"/>
    </location>
</feature>
<keyword evidence="1" id="KW-1133">Transmembrane helix</keyword>
<evidence type="ECO:0000313" key="2">
    <source>
        <dbReference type="EnsemblMetazoa" id="tetur24g02797.1"/>
    </source>
</evidence>
<dbReference type="AlphaFoldDB" id="A0A158P5D7"/>
<accession>A0A158P5D7</accession>
<feature type="transmembrane region" description="Helical" evidence="1">
    <location>
        <begin position="308"/>
        <end position="329"/>
    </location>
</feature>
<sequence length="439" mass="50446">MAGATESSVSNRKNYFLVHLTNLFRYLIVTSNPNEVVLCVSQLVQRTERLTIIFQVLRNGLDQNDFINVNTFGYRRYNWLDWIIGIVSLINGLRCIVLICTSSEAVTIILGDPLFRFKDRQICITVSFIVLLALIIFREWILTLEAKGSLEILSIWKYCGKDFNPVYLQMNEVNINRFRLTVILVSLVVYFTMLVVPVFLSVGFFTPLLTNPWMYKTHGLVIYCFLWSLSDIFIASFLTNATLGFTWYLLCTLSLHLYRLTDLLDRAGHLKKSTKGAFNQRDIELLSLLIIHRINSFELTASRLRYVLFYYVFVSASSGDLYIFLGLVVRIYNDFLANLVAMIGVFILPSIGVFGLIFGKSASELDKLTVILHNLTLNNRLSLNMLNKIWEVMERVDGPYNGIKIGDFFTLEKSFFIFFILENISTLMLFTVNIGPLLN</sequence>
<dbReference type="EMBL" id="CAEY01000655">
    <property type="status" value="NOT_ANNOTATED_CDS"/>
    <property type="molecule type" value="Genomic_DNA"/>
</dbReference>
<dbReference type="Proteomes" id="UP000015104">
    <property type="component" value="Unassembled WGS sequence"/>
</dbReference>
<evidence type="ECO:0008006" key="4">
    <source>
        <dbReference type="Google" id="ProtNLM"/>
    </source>
</evidence>
<keyword evidence="3" id="KW-1185">Reference proteome</keyword>
<feature type="transmembrane region" description="Helical" evidence="1">
    <location>
        <begin position="335"/>
        <end position="358"/>
    </location>
</feature>
<evidence type="ECO:0000313" key="3">
    <source>
        <dbReference type="Proteomes" id="UP000015104"/>
    </source>
</evidence>
<keyword evidence="1" id="KW-0472">Membrane</keyword>
<keyword evidence="1" id="KW-0812">Transmembrane</keyword>
<proteinExistence type="predicted"/>
<reference evidence="2" key="2">
    <citation type="submission" date="2016-04" db="UniProtKB">
        <authorList>
            <consortium name="EnsemblMetazoa"/>
        </authorList>
    </citation>
    <scope>IDENTIFICATION</scope>
</reference>
<reference evidence="3" key="1">
    <citation type="submission" date="2011-08" db="EMBL/GenBank/DDBJ databases">
        <authorList>
            <person name="Rombauts S."/>
        </authorList>
    </citation>
    <scope>NUCLEOTIDE SEQUENCE</scope>
    <source>
        <strain evidence="3">London</strain>
    </source>
</reference>